<dbReference type="RefSeq" id="WP_320203871.1">
    <property type="nucleotide sequence ID" value="NZ_CP192782.1"/>
</dbReference>
<comment type="caution">
    <text evidence="3">The sequence shown here is derived from an EMBL/GenBank/DDBJ whole genome shotgun (WGS) entry which is preliminary data.</text>
</comment>
<dbReference type="EMBL" id="JAVRAF010000031">
    <property type="protein sequence ID" value="MDX8305823.1"/>
    <property type="molecule type" value="Genomic_DNA"/>
</dbReference>
<dbReference type="GO" id="GO:0003824">
    <property type="term" value="F:catalytic activity"/>
    <property type="evidence" value="ECO:0007669"/>
    <property type="project" value="InterPro"/>
</dbReference>
<protein>
    <submittedName>
        <fullName evidence="3">Amidase</fullName>
    </submittedName>
</protein>
<dbReference type="Pfam" id="PF01425">
    <property type="entry name" value="Amidase"/>
    <property type="match status" value="1"/>
</dbReference>
<sequence length="473" mass="50737">MIPSHFPDNIWQQDATDILAGYAAQTFTPREVVEALLQRISVKDEGLNSVVALSPSAISEAERSTQRWRSGNALGRLEGIPILVKDNLEVAGMPATFGSKLFASNIPARDELPIARLRAAGAIIIGKTNCPEFALEGYTANELHGVTGNPFDLSKTSGGSSGGAVSAVAMGFAPIAIGTDGGGSLRRPAAYTGIIGLKPTTGTVARSEALPQLLLDFEVVGPFARSVRDIELCLGVLKGAARKDPNSRYRPANTSMRNADKPLRILYAETIGAAPVDPAIRTACAAAANEFRNLGHRVTLGELPFDIGPLNTLWPLIGQTALASLRQTQPDFDALAAEKYRKIADLGETVKAQQLFDLLNLFTALRRKASVAFGKWDLILTPCCAAMPWPAEDAFPEQIDGQAVGPRGHAVHTAWVNACHLPAMSLPSPLHNDQRIPIGIQLIADLGHEHVLLDVAKAYERRVSFRKWPDLAF</sequence>
<name>A0AAW9FSQ8_9HYPH</name>
<dbReference type="InterPro" id="IPR023631">
    <property type="entry name" value="Amidase_dom"/>
</dbReference>
<dbReference type="PANTHER" id="PTHR11895">
    <property type="entry name" value="TRANSAMIDASE"/>
    <property type="match status" value="1"/>
</dbReference>
<proteinExistence type="inferred from homology"/>
<dbReference type="AlphaFoldDB" id="A0AAW9FSQ8"/>
<dbReference type="InterPro" id="IPR036928">
    <property type="entry name" value="AS_sf"/>
</dbReference>
<dbReference type="Gene3D" id="3.90.1300.10">
    <property type="entry name" value="Amidase signature (AS) domain"/>
    <property type="match status" value="1"/>
</dbReference>
<accession>A0AAW9FSQ8</accession>
<gene>
    <name evidence="3" type="ORF">RMR22_26740</name>
</gene>
<evidence type="ECO:0000256" key="1">
    <source>
        <dbReference type="ARBA" id="ARBA00009199"/>
    </source>
</evidence>
<dbReference type="SUPFAM" id="SSF75304">
    <property type="entry name" value="Amidase signature (AS) enzymes"/>
    <property type="match status" value="1"/>
</dbReference>
<dbReference type="PANTHER" id="PTHR11895:SF7">
    <property type="entry name" value="GLUTAMYL-TRNA(GLN) AMIDOTRANSFERASE SUBUNIT A, MITOCHONDRIAL"/>
    <property type="match status" value="1"/>
</dbReference>
<evidence type="ECO:0000259" key="2">
    <source>
        <dbReference type="Pfam" id="PF01425"/>
    </source>
</evidence>
<comment type="similarity">
    <text evidence="1">Belongs to the amidase family.</text>
</comment>
<dbReference type="InterPro" id="IPR000120">
    <property type="entry name" value="Amidase"/>
</dbReference>
<evidence type="ECO:0000313" key="3">
    <source>
        <dbReference type="EMBL" id="MDX8305823.1"/>
    </source>
</evidence>
<reference evidence="3" key="1">
    <citation type="journal article" date="2023" name="Phytobiomes J">
        <title>Deciphering the key players within the bacterial microbiota associated with aerial crown gall tumors on rhododendron: Insights into the gallobiome.</title>
        <authorList>
            <person name="Kuzmanovic N."/>
            <person name="Nesme J."/>
            <person name="Wolf J."/>
            <person name="Neumann-Schaal M."/>
            <person name="Petersen J."/>
            <person name="Fernandez-Gnecco G."/>
            <person name="Sproeer C."/>
            <person name="Bunk B."/>
            <person name="Overmann J."/>
            <person name="Sorensen S.J."/>
            <person name="Idczak E."/>
            <person name="Smalla K."/>
        </authorList>
    </citation>
    <scope>NUCLEOTIDE SEQUENCE</scope>
    <source>
        <strain evidence="3">Rho-11.1</strain>
    </source>
</reference>
<feature type="domain" description="Amidase" evidence="2">
    <location>
        <begin position="31"/>
        <end position="453"/>
    </location>
</feature>
<organism evidence="3">
    <name type="scientific">Agrobacterium rosae</name>
    <dbReference type="NCBI Taxonomy" id="1972867"/>
    <lineage>
        <taxon>Bacteria</taxon>
        <taxon>Pseudomonadati</taxon>
        <taxon>Pseudomonadota</taxon>
        <taxon>Alphaproteobacteria</taxon>
        <taxon>Hyphomicrobiales</taxon>
        <taxon>Rhizobiaceae</taxon>
        <taxon>Rhizobium/Agrobacterium group</taxon>
        <taxon>Agrobacterium</taxon>
    </lineage>
</organism>